<proteinExistence type="inferred from homology"/>
<evidence type="ECO:0000256" key="3">
    <source>
        <dbReference type="ARBA" id="ARBA00022630"/>
    </source>
</evidence>
<evidence type="ECO:0000256" key="8">
    <source>
        <dbReference type="SAM" id="MobiDB-lite"/>
    </source>
</evidence>
<feature type="binding site" evidence="6">
    <location>
        <begin position="394"/>
        <end position="401"/>
    </location>
    <ligand>
        <name>FAD</name>
        <dbReference type="ChEBI" id="CHEBI:57692"/>
    </ligand>
</feature>
<dbReference type="Pfam" id="PF00293">
    <property type="entry name" value="NUDIX"/>
    <property type="match status" value="1"/>
</dbReference>
<dbReference type="GO" id="GO:0006139">
    <property type="term" value="P:nucleobase-containing compound metabolic process"/>
    <property type="evidence" value="ECO:0007669"/>
    <property type="project" value="UniProtKB-ARBA"/>
</dbReference>
<comment type="cofactor">
    <cofactor evidence="6">
        <name>FAD</name>
        <dbReference type="ChEBI" id="CHEBI:57692"/>
    </cofactor>
    <text evidence="6">Binds 1 FAD per subunit.</text>
</comment>
<dbReference type="PROSITE" id="PS51645">
    <property type="entry name" value="PHR_CRY_ALPHA_BETA"/>
    <property type="match status" value="1"/>
</dbReference>
<evidence type="ECO:0000313" key="12">
    <source>
        <dbReference type="Proteomes" id="UP000319160"/>
    </source>
</evidence>
<dbReference type="GO" id="GO:0006950">
    <property type="term" value="P:response to stress"/>
    <property type="evidence" value="ECO:0007669"/>
    <property type="project" value="UniProtKB-ARBA"/>
</dbReference>
<evidence type="ECO:0000256" key="2">
    <source>
        <dbReference type="ARBA" id="ARBA00005862"/>
    </source>
</evidence>
<organism evidence="11 12">
    <name type="scientific">Xylaria flabelliformis</name>
    <dbReference type="NCBI Taxonomy" id="2512241"/>
    <lineage>
        <taxon>Eukaryota</taxon>
        <taxon>Fungi</taxon>
        <taxon>Dikarya</taxon>
        <taxon>Ascomycota</taxon>
        <taxon>Pezizomycotina</taxon>
        <taxon>Sordariomycetes</taxon>
        <taxon>Xylariomycetidae</taxon>
        <taxon>Xylariales</taxon>
        <taxon>Xylariaceae</taxon>
        <taxon>Xylaria</taxon>
    </lineage>
</organism>
<dbReference type="InterPro" id="IPR036155">
    <property type="entry name" value="Crypto/Photolyase_N_sf"/>
</dbReference>
<dbReference type="CDD" id="cd18870">
    <property type="entry name" value="NUDIX_AcylCoAdiphos_Nudt19"/>
    <property type="match status" value="1"/>
</dbReference>
<feature type="region of interest" description="Disordered" evidence="8">
    <location>
        <begin position="657"/>
        <end position="680"/>
    </location>
</feature>
<evidence type="ECO:0000259" key="9">
    <source>
        <dbReference type="PROSITE" id="PS51462"/>
    </source>
</evidence>
<feature type="site" description="Electron transfer via tryptophanyl radical" evidence="7">
    <location>
        <position position="502"/>
    </location>
</feature>
<name>A0A553I1Z8_9PEZI</name>
<protein>
    <recommendedName>
        <fullName evidence="13">Nudix hydrolase domain-containing protein</fullName>
    </recommendedName>
</protein>
<feature type="binding site" evidence="6">
    <location>
        <position position="339"/>
    </location>
    <ligand>
        <name>FAD</name>
        <dbReference type="ChEBI" id="CHEBI:57692"/>
    </ligand>
</feature>
<feature type="binding site" evidence="6">
    <location>
        <begin position="492"/>
        <end position="494"/>
    </location>
    <ligand>
        <name>FAD</name>
        <dbReference type="ChEBI" id="CHEBI:57692"/>
    </ligand>
</feature>
<feature type="binding site" evidence="6">
    <location>
        <position position="391"/>
    </location>
    <ligand>
        <name>FAD</name>
        <dbReference type="ChEBI" id="CHEBI:57692"/>
    </ligand>
</feature>
<dbReference type="GO" id="GO:0032922">
    <property type="term" value="P:circadian regulation of gene expression"/>
    <property type="evidence" value="ECO:0007669"/>
    <property type="project" value="TreeGrafter"/>
</dbReference>
<dbReference type="GO" id="GO:0003904">
    <property type="term" value="F:deoxyribodipyrimidine photo-lyase activity"/>
    <property type="evidence" value="ECO:0007669"/>
    <property type="project" value="TreeGrafter"/>
</dbReference>
<dbReference type="InterPro" id="IPR013830">
    <property type="entry name" value="SGNH_hydro"/>
</dbReference>
<dbReference type="PANTHER" id="PTHR11455">
    <property type="entry name" value="CRYPTOCHROME"/>
    <property type="match status" value="1"/>
</dbReference>
<comment type="similarity">
    <text evidence="2">Belongs to the DNA photolyase class-1 family.</text>
</comment>
<keyword evidence="5" id="KW-0157">Chromophore</keyword>
<dbReference type="GO" id="GO:0005634">
    <property type="term" value="C:nucleus"/>
    <property type="evidence" value="ECO:0007669"/>
    <property type="project" value="TreeGrafter"/>
</dbReference>
<dbReference type="PROSITE" id="PS51462">
    <property type="entry name" value="NUDIX"/>
    <property type="match status" value="2"/>
</dbReference>
<dbReference type="PRINTS" id="PR00147">
    <property type="entry name" value="DNAPHOTLYASE"/>
</dbReference>
<dbReference type="Proteomes" id="UP000319160">
    <property type="component" value="Unassembled WGS sequence"/>
</dbReference>
<evidence type="ECO:0000259" key="10">
    <source>
        <dbReference type="PROSITE" id="PS51645"/>
    </source>
</evidence>
<dbReference type="InterPro" id="IPR036134">
    <property type="entry name" value="Crypto/Photolyase_FAD-like_sf"/>
</dbReference>
<gene>
    <name evidence="11" type="ORF">FHL15_004999</name>
</gene>
<comment type="cofactor">
    <cofactor evidence="1">
        <name>(6R)-5,10-methylene-5,6,7,8-tetrahydrofolate</name>
        <dbReference type="ChEBI" id="CHEBI:15636"/>
    </cofactor>
</comment>
<dbReference type="PROSITE" id="PS00394">
    <property type="entry name" value="DNA_PHOTOLYASES_1_1"/>
    <property type="match status" value="1"/>
</dbReference>
<comment type="caution">
    <text evidence="11">The sequence shown here is derived from an EMBL/GenBank/DDBJ whole genome shotgun (WGS) entry which is preliminary data.</text>
</comment>
<dbReference type="GO" id="GO:0043153">
    <property type="term" value="P:entrainment of circadian clock by photoperiod"/>
    <property type="evidence" value="ECO:0007669"/>
    <property type="project" value="TreeGrafter"/>
</dbReference>
<keyword evidence="3 6" id="KW-0285">Flavoprotein</keyword>
<dbReference type="InterPro" id="IPR002081">
    <property type="entry name" value="Cryptochrome/DNA_photolyase_1"/>
</dbReference>
<dbReference type="PROSITE" id="PS00691">
    <property type="entry name" value="DNA_PHOTOLYASES_1_2"/>
    <property type="match status" value="1"/>
</dbReference>
<dbReference type="InterPro" id="IPR014729">
    <property type="entry name" value="Rossmann-like_a/b/a_fold"/>
</dbReference>
<dbReference type="Gene3D" id="1.10.579.10">
    <property type="entry name" value="DNA Cyclobutane Dipyrimidine Photolyase, subunit A, domain 3"/>
    <property type="match status" value="1"/>
</dbReference>
<feature type="binding site" evidence="6">
    <location>
        <begin position="351"/>
        <end position="355"/>
    </location>
    <ligand>
        <name>FAD</name>
        <dbReference type="ChEBI" id="CHEBI:57692"/>
    </ligand>
</feature>
<sequence>MPAKRAVKREAAHNGDSESSPDRKKPKLENGASDPLRKPHPFAAESEENGIVLRKYYPHEMCNERALAYNNDEIPRPIEQLTATLKETSQARKKVKVKDAVMHWFKMDLRITDNRALWEASEKAREAGVPLICIYIVSPQDFEAHLTAPVRVDFMIRTLHVLKKDLAALDIPLYVETVEKRKDIPSRVIDFMEEWGASHLFANMEYEVDELRRDAKMVKMCADRGLAMEVFHDTCVVPPGALTSGSGKQYAVYSPWYRAWVAHVHANPELLNTFEPPSKNPPDARKKVDALFDCDIPYVPENKRLSETDAKRLHAIWPAGEHEAVERLDKFCEEKIGQYSKRRNFPAQRGTATISVHLAAGTLSARTAIRTARDRNKTKKLDAGNEGIQTWISEVAWRDFYKHVLVNWPYVCMNKPFKPEYSNIEWSYNTSHFTAWCEGRTGFPIVDAAMRQVQNMGYMHNRCRMIVASFLCKDLLLDWRMGERFFMENLIDGDFASNNGGWGFSASVGVDPQPYFRIFNPLLQSEKFDPDGEYIRKWIPELKDVKGKAIHDPYGRGAAAQAKKAGYPKPIVDHKESRNRALSAISPHQYSKQKMNSEQLTLKSWKHWQQVEGRFLHFQTARTYQGLQKQTEVNSVFSFRKRPVPVHIVFAMPEGVRASSYGPSDPKKDKAPPEPRPSSSIILLSPTNQVLLLRRVKTSTSFASAHVFPGGNLSEFHDGTIPPPADAKRHEDSLAYRLGAIRETFEESGILLAREGSKDGPLLNLPTSERDKARKAIWENEISFGKWLESVGGVADTENLLPFTRWLTPANMAPKRFTTQMYVYMLPLETSSDPVLSAAQHEALIPTPDGGAEITTAHFDDVATWLEKQGRGEVILFPPQYFLLHLLSQFLTGAPVAASLSPSETREYYSVQRGKLRAFLHAVPTATHPKAVKHPTSQIPWADKVISPVTLGLRHDDKRSILALDKPGPELKGSDRGGDWERVVLVKFGKGGPRNVEQIITIIMASTTVPNPRVGIAVIVCNEKGELVMGKRAGSHGAGTWAFPGGHLEMGESFFECAERETLEETALRVKGTKILAVTNDVFDAASKHYITIFVQCIRQDADAQPQIMEPNKCEGWEWMSWEDIKKYSEHHDDAAPEWADKKPMKQEHRIDATCHSTAAVEAIYLRQYPPEVSTANIRRRLGDISSNRLRPLGATHVLTPQSHNGVTNHNAMSGSLPSTNGDNNNGSGAGSPRDHTDGSTGDDTGGGAPDRNGSSGTGVSSNSTGGSGNGNSTNGDDNGSPRDGSGDDSDDENSGDSQGGATKTPGTWRPDNSSSIADGTPLRIMCLGASIVKGETSPDSNGFRTTLRAELEGLGAPINMVGSQRYGTMPDNDFEAYGGNRVSQIHEHATHIVPEELPNVFVINVGTNNVLQRRDVDLAGKHMEAFIDYLLSASPRSTVVLSTLLTNRVPGCEPLILNINQQFREVFKKYDRKPVVLAELHPSSGLPGRPQLEDIGPDGSHPLEQGYQIMGHIFAEAIKEANNKGYLRWPEDGEEYDGEIDRIGATDTGATEASPVKLIQ</sequence>
<dbReference type="InterPro" id="IPR000086">
    <property type="entry name" value="NUDIX_hydrolase_dom"/>
</dbReference>
<dbReference type="InterPro" id="IPR015797">
    <property type="entry name" value="NUDIX_hydrolase-like_dom_sf"/>
</dbReference>
<dbReference type="SUPFAM" id="SSF55811">
    <property type="entry name" value="Nudix"/>
    <property type="match status" value="2"/>
</dbReference>
<evidence type="ECO:0000256" key="1">
    <source>
        <dbReference type="ARBA" id="ARBA00001932"/>
    </source>
</evidence>
<dbReference type="EMBL" id="VFLP01000024">
    <property type="protein sequence ID" value="TRX94231.1"/>
    <property type="molecule type" value="Genomic_DNA"/>
</dbReference>
<dbReference type="SUPFAM" id="SSF52266">
    <property type="entry name" value="SGNH hydrolase"/>
    <property type="match status" value="1"/>
</dbReference>
<dbReference type="OrthoDB" id="1695362at2759"/>
<dbReference type="GO" id="GO:0003677">
    <property type="term" value="F:DNA binding"/>
    <property type="evidence" value="ECO:0007669"/>
    <property type="project" value="TreeGrafter"/>
</dbReference>
<dbReference type="Pfam" id="PF00875">
    <property type="entry name" value="DNA_photolyase"/>
    <property type="match status" value="1"/>
</dbReference>
<dbReference type="STRING" id="2512241.A0A553I1Z8"/>
<dbReference type="InterPro" id="IPR036514">
    <property type="entry name" value="SGNH_hydro_sf"/>
</dbReference>
<dbReference type="InterPro" id="IPR006050">
    <property type="entry name" value="DNA_photolyase_N"/>
</dbReference>
<feature type="compositionally biased region" description="Polar residues" evidence="8">
    <location>
        <begin position="1199"/>
        <end position="1218"/>
    </location>
</feature>
<evidence type="ECO:0008006" key="13">
    <source>
        <dbReference type="Google" id="ProtNLM"/>
    </source>
</evidence>
<dbReference type="FunFam" id="1.10.579.10:FF:000003">
    <property type="entry name" value="Deoxyribodipyrimidine photo-lyase"/>
    <property type="match status" value="1"/>
</dbReference>
<dbReference type="Gene3D" id="3.40.50.1110">
    <property type="entry name" value="SGNH hydrolase"/>
    <property type="match status" value="1"/>
</dbReference>
<keyword evidence="4 6" id="KW-0274">FAD</keyword>
<dbReference type="Gene3D" id="1.25.40.80">
    <property type="match status" value="1"/>
</dbReference>
<feature type="domain" description="Nudix hydrolase" evidence="9">
    <location>
        <begin position="1011"/>
        <end position="1147"/>
    </location>
</feature>
<dbReference type="FunFam" id="3.90.79.10:FF:000060">
    <property type="entry name" value="Nudix hydrolase 1"/>
    <property type="match status" value="1"/>
</dbReference>
<feature type="compositionally biased region" description="Basic and acidic residues" evidence="8">
    <location>
        <begin position="8"/>
        <end position="23"/>
    </location>
</feature>
<accession>A0A553I1Z8</accession>
<feature type="site" description="Electron transfer via tryptophanyl radical" evidence="7">
    <location>
        <position position="479"/>
    </location>
</feature>
<keyword evidence="12" id="KW-1185">Reference proteome</keyword>
<dbReference type="InterPro" id="IPR005101">
    <property type="entry name" value="Cryptochr/Photolyase_FAD-bd"/>
</dbReference>
<dbReference type="Pfam" id="PF03441">
    <property type="entry name" value="FAD_binding_7"/>
    <property type="match status" value="1"/>
</dbReference>
<evidence type="ECO:0000256" key="7">
    <source>
        <dbReference type="PIRSR" id="PIRSR602081-2"/>
    </source>
</evidence>
<feature type="site" description="Electron transfer via tryptophanyl radical" evidence="7">
    <location>
        <position position="426"/>
    </location>
</feature>
<reference evidence="12" key="1">
    <citation type="submission" date="2019-06" db="EMBL/GenBank/DDBJ databases">
        <title>Draft genome sequence of the griseofulvin-producing fungus Xylaria cubensis strain G536.</title>
        <authorList>
            <person name="Mead M.E."/>
            <person name="Raja H.A."/>
            <person name="Steenwyk J.L."/>
            <person name="Knowles S.L."/>
            <person name="Oberlies N.H."/>
            <person name="Rokas A."/>
        </authorList>
    </citation>
    <scope>NUCLEOTIDE SEQUENCE [LARGE SCALE GENOMIC DNA]</scope>
    <source>
        <strain evidence="12">G536</strain>
    </source>
</reference>
<feature type="region of interest" description="Disordered" evidence="8">
    <location>
        <begin position="1"/>
        <end position="44"/>
    </location>
</feature>
<feature type="domain" description="Photolyase/cryptochrome alpha/beta" evidence="10">
    <location>
        <begin position="99"/>
        <end position="236"/>
    </location>
</feature>
<evidence type="ECO:0000256" key="6">
    <source>
        <dbReference type="PIRSR" id="PIRSR602081-1"/>
    </source>
</evidence>
<dbReference type="InterPro" id="IPR018394">
    <property type="entry name" value="DNA_photolyase_1_CS_C"/>
</dbReference>
<dbReference type="CDD" id="cd04678">
    <property type="entry name" value="NUDIX_MTH2_Nudt15"/>
    <property type="match status" value="1"/>
</dbReference>
<evidence type="ECO:0000256" key="5">
    <source>
        <dbReference type="ARBA" id="ARBA00022991"/>
    </source>
</evidence>
<dbReference type="GO" id="GO:0005737">
    <property type="term" value="C:cytoplasm"/>
    <property type="evidence" value="ECO:0007669"/>
    <property type="project" value="TreeGrafter"/>
</dbReference>
<dbReference type="GO" id="GO:0071949">
    <property type="term" value="F:FAD binding"/>
    <property type="evidence" value="ECO:0007669"/>
    <property type="project" value="TreeGrafter"/>
</dbReference>
<evidence type="ECO:0000313" key="11">
    <source>
        <dbReference type="EMBL" id="TRX94231.1"/>
    </source>
</evidence>
<dbReference type="SUPFAM" id="SSF48173">
    <property type="entry name" value="Cryptochrome/photolyase FAD-binding domain"/>
    <property type="match status" value="1"/>
</dbReference>
<dbReference type="Gene3D" id="3.40.50.620">
    <property type="entry name" value="HUPs"/>
    <property type="match status" value="1"/>
</dbReference>
<dbReference type="SUPFAM" id="SSF52425">
    <property type="entry name" value="Cryptochrome/photolyase, N-terminal domain"/>
    <property type="match status" value="1"/>
</dbReference>
<dbReference type="PANTHER" id="PTHR11455:SF18">
    <property type="entry name" value="SI:CH1073-390K14.1"/>
    <property type="match status" value="1"/>
</dbReference>
<dbReference type="Gene3D" id="3.90.79.10">
    <property type="entry name" value="Nucleoside Triphosphate Pyrophosphohydrolase"/>
    <property type="match status" value="2"/>
</dbReference>
<feature type="region of interest" description="Disordered" evidence="8">
    <location>
        <begin position="1199"/>
        <end position="1321"/>
    </location>
</feature>
<dbReference type="CDD" id="cd01833">
    <property type="entry name" value="XynB_like"/>
    <property type="match status" value="1"/>
</dbReference>
<feature type="compositionally biased region" description="Low complexity" evidence="8">
    <location>
        <begin position="1253"/>
        <end position="1284"/>
    </location>
</feature>
<dbReference type="Pfam" id="PF13472">
    <property type="entry name" value="Lipase_GDSL_2"/>
    <property type="match status" value="1"/>
</dbReference>
<feature type="domain" description="Nudix hydrolase" evidence="9">
    <location>
        <begin position="674"/>
        <end position="882"/>
    </location>
</feature>
<evidence type="ECO:0000256" key="4">
    <source>
        <dbReference type="ARBA" id="ARBA00022827"/>
    </source>
</evidence>